<proteinExistence type="predicted"/>
<feature type="chain" id="PRO_5047295098" evidence="1">
    <location>
        <begin position="24"/>
        <end position="168"/>
    </location>
</feature>
<evidence type="ECO:0000256" key="1">
    <source>
        <dbReference type="SAM" id="SignalP"/>
    </source>
</evidence>
<gene>
    <name evidence="2" type="ORF">LRP49_20450</name>
</gene>
<organism evidence="2 3">
    <name type="scientific">Enterovibrio qingdaonensis</name>
    <dbReference type="NCBI Taxonomy" id="2899818"/>
    <lineage>
        <taxon>Bacteria</taxon>
        <taxon>Pseudomonadati</taxon>
        <taxon>Pseudomonadota</taxon>
        <taxon>Gammaproteobacteria</taxon>
        <taxon>Vibrionales</taxon>
        <taxon>Vibrionaceae</taxon>
        <taxon>Enterovibrio</taxon>
    </lineage>
</organism>
<reference evidence="2" key="1">
    <citation type="submission" date="2021-12" db="EMBL/GenBank/DDBJ databases">
        <title>Enterovibrio ZSDZ35 sp. nov. and Enterovibrio ZSDZ42 sp. nov., isolated from coastal seawater in Qingdao.</title>
        <authorList>
            <person name="Zhang P."/>
        </authorList>
    </citation>
    <scope>NUCLEOTIDE SEQUENCE</scope>
    <source>
        <strain evidence="2">ZSDZ35</strain>
    </source>
</reference>
<dbReference type="Proteomes" id="UP001149821">
    <property type="component" value="Unassembled WGS sequence"/>
</dbReference>
<dbReference type="InterPro" id="IPR021302">
    <property type="entry name" value="DUF2780_VcgC/VcgE"/>
</dbReference>
<feature type="signal peptide" evidence="1">
    <location>
        <begin position="1"/>
        <end position="23"/>
    </location>
</feature>
<keyword evidence="1" id="KW-0732">Signal</keyword>
<protein>
    <submittedName>
        <fullName evidence="2">DUF2780 domain-containing protein</fullName>
    </submittedName>
</protein>
<sequence length="168" mass="17384">MRKNVIWVMLSSLLILVAAPSKATGFGDLLSEANKDASNLLSGVSSQVADNPLTELLSKDLAVNDSQAAGGAGAMLAMAYQALGDSQGNELLEKVPGMDSLTKMIPAGLGSNLSDIASVQKVFNMLGLDPEMVQKFAPVIIDYLTGEGASEGLTSALSSLWAPKTPSE</sequence>
<evidence type="ECO:0000313" key="2">
    <source>
        <dbReference type="EMBL" id="MDD1783549.1"/>
    </source>
</evidence>
<dbReference type="RefSeq" id="WP_274144488.1">
    <property type="nucleotide sequence ID" value="NZ_JAJUBB010000020.1"/>
</dbReference>
<name>A0ABT5QRD9_9GAMM</name>
<comment type="caution">
    <text evidence="2">The sequence shown here is derived from an EMBL/GenBank/DDBJ whole genome shotgun (WGS) entry which is preliminary data.</text>
</comment>
<keyword evidence="3" id="KW-1185">Reference proteome</keyword>
<accession>A0ABT5QRD9</accession>
<dbReference type="EMBL" id="JAJUBB010000020">
    <property type="protein sequence ID" value="MDD1783549.1"/>
    <property type="molecule type" value="Genomic_DNA"/>
</dbReference>
<dbReference type="Pfam" id="PF11075">
    <property type="entry name" value="DUF2780"/>
    <property type="match status" value="1"/>
</dbReference>
<evidence type="ECO:0000313" key="3">
    <source>
        <dbReference type="Proteomes" id="UP001149821"/>
    </source>
</evidence>